<reference evidence="1" key="1">
    <citation type="submission" date="2022-07" db="EMBL/GenBank/DDBJ databases">
        <title>Fungi with potential for degradation of polypropylene.</title>
        <authorList>
            <person name="Gostincar C."/>
        </authorList>
    </citation>
    <scope>NUCLEOTIDE SEQUENCE</scope>
    <source>
        <strain evidence="1">EXF-13287</strain>
    </source>
</reference>
<dbReference type="InterPro" id="IPR038816">
    <property type="entry name" value="Stationary_phase_5"/>
</dbReference>
<keyword evidence="1" id="KW-0418">Kinase</keyword>
<comment type="caution">
    <text evidence="1">The sequence shown here is derived from an EMBL/GenBank/DDBJ whole genome shotgun (WGS) entry which is preliminary data.</text>
</comment>
<dbReference type="GO" id="GO:0043248">
    <property type="term" value="P:proteasome assembly"/>
    <property type="evidence" value="ECO:0007669"/>
    <property type="project" value="TreeGrafter"/>
</dbReference>
<dbReference type="GO" id="GO:0016301">
    <property type="term" value="F:kinase activity"/>
    <property type="evidence" value="ECO:0007669"/>
    <property type="project" value="UniProtKB-KW"/>
</dbReference>
<dbReference type="GO" id="GO:0070628">
    <property type="term" value="F:proteasome binding"/>
    <property type="evidence" value="ECO:0007669"/>
    <property type="project" value="InterPro"/>
</dbReference>
<evidence type="ECO:0000313" key="2">
    <source>
        <dbReference type="Proteomes" id="UP001174691"/>
    </source>
</evidence>
<keyword evidence="2" id="KW-1185">Reference proteome</keyword>
<accession>A0AA38VXK7</accession>
<dbReference type="PANTHER" id="PTHR42342">
    <property type="entry name" value="STATIONARY PHASE PROTEIN 5"/>
    <property type="match status" value="1"/>
</dbReference>
<dbReference type="Proteomes" id="UP001174691">
    <property type="component" value="Unassembled WGS sequence"/>
</dbReference>
<organism evidence="1 2">
    <name type="scientific">Coniochaeta hoffmannii</name>
    <dbReference type="NCBI Taxonomy" id="91930"/>
    <lineage>
        <taxon>Eukaryota</taxon>
        <taxon>Fungi</taxon>
        <taxon>Dikarya</taxon>
        <taxon>Ascomycota</taxon>
        <taxon>Pezizomycotina</taxon>
        <taxon>Sordariomycetes</taxon>
        <taxon>Sordariomycetidae</taxon>
        <taxon>Coniochaetales</taxon>
        <taxon>Coniochaetaceae</taxon>
        <taxon>Coniochaeta</taxon>
    </lineage>
</organism>
<name>A0AA38VXK7_9PEZI</name>
<evidence type="ECO:0000313" key="1">
    <source>
        <dbReference type="EMBL" id="KAJ9156968.1"/>
    </source>
</evidence>
<protein>
    <submittedName>
        <fullName evidence="1">Casein kinase II beta 2 subunit</fullName>
    </submittedName>
</protein>
<dbReference type="PANTHER" id="PTHR42342:SF1">
    <property type="entry name" value="STATIONARY PHASE PROTEIN 5"/>
    <property type="match status" value="1"/>
</dbReference>
<gene>
    <name evidence="1" type="ORF">NKR19_g3994</name>
</gene>
<sequence length="450" mass="48060">MSPAGGVWAPAALRLLRQTAMTTTKMLRQKIAAATRPLNAELQPVAARTSGYTGRQPIHPSALLRQQKRSAKWFSTRASSLPTAVRRFLSTSPPKHDRTRLPVSTISRAVSQLPGRAPFASTLRPNLTAGAFPRTAGGYSATGAGRLGGARYFSHTPAAPAQVVQNVSQAVRAFWLSGQRARYDGVGCDGRSRYRAVSAAVEETRIKMSGIPKFAPGAYVDFRISPTVTALSTLGADVALEGIFGPTAAGAAAGFKTRGASLNAEGFLDVLSTDFARALRDLAAVMADLKQLASSLGDLPIELQGKGDVLRVRFPGVDAQTVESLCEDVGVLRGVVGEDADFHQSAGVPVALKFPFAPDAQGDKTLTSPGGSMRSHDSAISEEDAAFLDEYEENPWLLSSEDEVEEGYESLSPPVYDSSGEHCSEDFEGLEGIYRFLEECDRVKNPFKHD</sequence>
<keyword evidence="1" id="KW-0808">Transferase</keyword>
<proteinExistence type="predicted"/>
<dbReference type="EMBL" id="JANBVN010000047">
    <property type="protein sequence ID" value="KAJ9156968.1"/>
    <property type="molecule type" value="Genomic_DNA"/>
</dbReference>
<dbReference type="AlphaFoldDB" id="A0AA38VXK7"/>